<keyword evidence="1" id="KW-0812">Transmembrane</keyword>
<dbReference type="InterPro" id="IPR018672">
    <property type="entry name" value="DUF2140"/>
</dbReference>
<protein>
    <recommendedName>
        <fullName evidence="4">DUF2140 family protein</fullName>
    </recommendedName>
</protein>
<dbReference type="Pfam" id="PF09911">
    <property type="entry name" value="DUF2140"/>
    <property type="match status" value="1"/>
</dbReference>
<reference evidence="2 3" key="1">
    <citation type="journal article" date="2015" name="Genome Announc.">
        <title>Expanding the biotechnology potential of lactobacilli through comparative genomics of 213 strains and associated genera.</title>
        <authorList>
            <person name="Sun Z."/>
            <person name="Harris H.M."/>
            <person name="McCann A."/>
            <person name="Guo C."/>
            <person name="Argimon S."/>
            <person name="Zhang W."/>
            <person name="Yang X."/>
            <person name="Jeffery I.B."/>
            <person name="Cooney J.C."/>
            <person name="Kagawa T.F."/>
            <person name="Liu W."/>
            <person name="Song Y."/>
            <person name="Salvetti E."/>
            <person name="Wrobel A."/>
            <person name="Rasinkangas P."/>
            <person name="Parkhill J."/>
            <person name="Rea M.C."/>
            <person name="O'Sullivan O."/>
            <person name="Ritari J."/>
            <person name="Douillard F.P."/>
            <person name="Paul Ross R."/>
            <person name="Yang R."/>
            <person name="Briner A.E."/>
            <person name="Felis G.E."/>
            <person name="de Vos W.M."/>
            <person name="Barrangou R."/>
            <person name="Klaenhammer T.R."/>
            <person name="Caufield P.W."/>
            <person name="Cui Y."/>
            <person name="Zhang H."/>
            <person name="O'Toole P.W."/>
        </authorList>
    </citation>
    <scope>NUCLEOTIDE SEQUENCE [LARGE SCALE GENOMIC DNA]</scope>
    <source>
        <strain evidence="2 3">DSM 13343</strain>
    </source>
</reference>
<evidence type="ECO:0000313" key="2">
    <source>
        <dbReference type="EMBL" id="KRL43951.1"/>
    </source>
</evidence>
<dbReference type="RefSeq" id="WP_152164718.1">
    <property type="nucleotide sequence ID" value="NZ_AZEU01000174.1"/>
</dbReference>
<dbReference type="EMBL" id="AZEU01000174">
    <property type="protein sequence ID" value="KRL43951.1"/>
    <property type="molecule type" value="Genomic_DNA"/>
</dbReference>
<gene>
    <name evidence="2" type="ORF">FD01_GL001405</name>
</gene>
<evidence type="ECO:0000256" key="1">
    <source>
        <dbReference type="SAM" id="Phobius"/>
    </source>
</evidence>
<dbReference type="AlphaFoldDB" id="A0A0R1QGM3"/>
<dbReference type="OrthoDB" id="2241695at2"/>
<organism evidence="2 3">
    <name type="scientific">Lacticaseibacillus manihotivorans DSM 13343 = JCM 12514</name>
    <dbReference type="NCBI Taxonomy" id="1423769"/>
    <lineage>
        <taxon>Bacteria</taxon>
        <taxon>Bacillati</taxon>
        <taxon>Bacillota</taxon>
        <taxon>Bacilli</taxon>
        <taxon>Lactobacillales</taxon>
        <taxon>Lactobacillaceae</taxon>
        <taxon>Lacticaseibacillus</taxon>
    </lineage>
</organism>
<name>A0A0R1QGM3_9LACO</name>
<sequence length="211" mass="23708">MTRQKQNEAKSTSPKKAINWWRWATLILLGLILGSGIWFTAKILTPYNDQITQSADVDDSQPAFSVQLTKRQVNHIVDYYLNDYLKDSKIKYTLTVGDSAVLGGHFKFFGATIKFGLQFDPLVRANGDVELQATKLNIGSLPVPISYVLNYVGHSYKLPSWVKLNSSKETVVLKLSKFKLQNGMQLKATKIDLPNDDIDFSVYLPSSSTKD</sequence>
<dbReference type="Proteomes" id="UP000051790">
    <property type="component" value="Unassembled WGS sequence"/>
</dbReference>
<proteinExistence type="predicted"/>
<comment type="caution">
    <text evidence="2">The sequence shown here is derived from an EMBL/GenBank/DDBJ whole genome shotgun (WGS) entry which is preliminary data.</text>
</comment>
<evidence type="ECO:0000313" key="3">
    <source>
        <dbReference type="Proteomes" id="UP000051790"/>
    </source>
</evidence>
<dbReference type="PATRIC" id="fig|1423769.4.peg.1513"/>
<keyword evidence="1" id="KW-1133">Transmembrane helix</keyword>
<accession>A0A0R1QGM3</accession>
<evidence type="ECO:0008006" key="4">
    <source>
        <dbReference type="Google" id="ProtNLM"/>
    </source>
</evidence>
<keyword evidence="3" id="KW-1185">Reference proteome</keyword>
<feature type="transmembrane region" description="Helical" evidence="1">
    <location>
        <begin position="20"/>
        <end position="41"/>
    </location>
</feature>
<keyword evidence="1" id="KW-0472">Membrane</keyword>